<keyword evidence="5 8" id="KW-0560">Oxidoreductase</keyword>
<dbReference type="PANTHER" id="PTHR46696:SF5">
    <property type="entry name" value="CYTOCHROME P450 BJ-1"/>
    <property type="match status" value="1"/>
</dbReference>
<proteinExistence type="inferred from homology"/>
<evidence type="ECO:0000256" key="8">
    <source>
        <dbReference type="RuleBase" id="RU000461"/>
    </source>
</evidence>
<feature type="region of interest" description="Disordered" evidence="9">
    <location>
        <begin position="216"/>
        <end position="241"/>
    </location>
</feature>
<keyword evidence="4 8" id="KW-0479">Metal-binding</keyword>
<dbReference type="Pfam" id="PF00067">
    <property type="entry name" value="p450"/>
    <property type="match status" value="1"/>
</dbReference>
<dbReference type="CDD" id="cd11031">
    <property type="entry name" value="Cyp158A-like"/>
    <property type="match status" value="1"/>
</dbReference>
<dbReference type="SUPFAM" id="SSF48264">
    <property type="entry name" value="Cytochrome P450"/>
    <property type="match status" value="1"/>
</dbReference>
<feature type="compositionally biased region" description="Low complexity" evidence="9">
    <location>
        <begin position="217"/>
        <end position="236"/>
    </location>
</feature>
<gene>
    <name evidence="10" type="ORF">RM863_00315</name>
</gene>
<name>A0ABU2UBI7_9ACTN</name>
<dbReference type="PROSITE" id="PS00086">
    <property type="entry name" value="CYTOCHROME_P450"/>
    <property type="match status" value="1"/>
</dbReference>
<dbReference type="InterPro" id="IPR001128">
    <property type="entry name" value="Cyt_P450"/>
</dbReference>
<dbReference type="PRINTS" id="PR00385">
    <property type="entry name" value="P450"/>
</dbReference>
<sequence>MPDERTPLPYPLQGASALRPPAEWPELREKCPVARVTLPSGDEAALLTRYEDVRMALSDPRFSREGLARPDAARAAAGGSEDVFNSPMAKTLNAVGHERWRRMIGKWFTAKRMMALRPDMEAMADRLVDRMVADGAPADLVTGLAFPLPVYVICRMLGVPEDDRDRFKAWSDIFLNTTRHTREETAAAHRDFAAYMSRLVDGKRADPGDDLISLLLGNPDNPDNPGNSDNPDNGAGTDEPLSEDALVATGQALLLAGHETTAGYIGLTVAHLLSDRRRWERLSADPRLVRLAVEEALRFDPNGSNFGMMRYTEEDTDLPGGRMAAGTTVVCSLAAANRDASTWQDAEEMDIGRSPNPHLAFGAGPHSCLGQPLARTEIQAALTVLLRRLPTLDLAVGTDALRSQSGLLTAPLRELPVTW</sequence>
<accession>A0ABU2UBI7</accession>
<dbReference type="InterPro" id="IPR002397">
    <property type="entry name" value="Cyt_P450_B"/>
</dbReference>
<dbReference type="RefSeq" id="WP_311633702.1">
    <property type="nucleotide sequence ID" value="NZ_JAVRFF010000001.1"/>
</dbReference>
<comment type="similarity">
    <text evidence="2 8">Belongs to the cytochrome P450 family.</text>
</comment>
<keyword evidence="7 8" id="KW-0503">Monooxygenase</keyword>
<dbReference type="InterPro" id="IPR017972">
    <property type="entry name" value="Cyt_P450_CS"/>
</dbReference>
<comment type="cofactor">
    <cofactor evidence="1">
        <name>heme</name>
        <dbReference type="ChEBI" id="CHEBI:30413"/>
    </cofactor>
</comment>
<keyword evidence="11" id="KW-1185">Reference proteome</keyword>
<evidence type="ECO:0000256" key="7">
    <source>
        <dbReference type="ARBA" id="ARBA00023033"/>
    </source>
</evidence>
<dbReference type="InterPro" id="IPR036396">
    <property type="entry name" value="Cyt_P450_sf"/>
</dbReference>
<evidence type="ECO:0000256" key="2">
    <source>
        <dbReference type="ARBA" id="ARBA00010617"/>
    </source>
</evidence>
<evidence type="ECO:0000256" key="5">
    <source>
        <dbReference type="ARBA" id="ARBA00023002"/>
    </source>
</evidence>
<evidence type="ECO:0000256" key="9">
    <source>
        <dbReference type="SAM" id="MobiDB-lite"/>
    </source>
</evidence>
<evidence type="ECO:0000313" key="10">
    <source>
        <dbReference type="EMBL" id="MDT0470582.1"/>
    </source>
</evidence>
<dbReference type="PRINTS" id="PR00359">
    <property type="entry name" value="BP450"/>
</dbReference>
<comment type="caution">
    <text evidence="10">The sequence shown here is derived from an EMBL/GenBank/DDBJ whole genome shotgun (WGS) entry which is preliminary data.</text>
</comment>
<evidence type="ECO:0000256" key="1">
    <source>
        <dbReference type="ARBA" id="ARBA00001971"/>
    </source>
</evidence>
<evidence type="ECO:0000256" key="4">
    <source>
        <dbReference type="ARBA" id="ARBA00022723"/>
    </source>
</evidence>
<dbReference type="Proteomes" id="UP001180489">
    <property type="component" value="Unassembled WGS sequence"/>
</dbReference>
<keyword evidence="3 8" id="KW-0349">Heme</keyword>
<protein>
    <submittedName>
        <fullName evidence="10">Cytochrome P450</fullName>
    </submittedName>
</protein>
<evidence type="ECO:0000256" key="6">
    <source>
        <dbReference type="ARBA" id="ARBA00023004"/>
    </source>
</evidence>
<evidence type="ECO:0000256" key="3">
    <source>
        <dbReference type="ARBA" id="ARBA00022617"/>
    </source>
</evidence>
<dbReference type="Gene3D" id="1.10.630.10">
    <property type="entry name" value="Cytochrome P450"/>
    <property type="match status" value="1"/>
</dbReference>
<keyword evidence="6 8" id="KW-0408">Iron</keyword>
<dbReference type="PANTHER" id="PTHR46696">
    <property type="entry name" value="P450, PUTATIVE (EUROFUNG)-RELATED"/>
    <property type="match status" value="1"/>
</dbReference>
<organism evidence="10 11">
    <name type="scientific">Streptomyces hintoniae</name>
    <dbReference type="NCBI Taxonomy" id="3075521"/>
    <lineage>
        <taxon>Bacteria</taxon>
        <taxon>Bacillati</taxon>
        <taxon>Actinomycetota</taxon>
        <taxon>Actinomycetes</taxon>
        <taxon>Kitasatosporales</taxon>
        <taxon>Streptomycetaceae</taxon>
        <taxon>Streptomyces</taxon>
    </lineage>
</organism>
<reference evidence="10" key="1">
    <citation type="submission" date="2024-05" db="EMBL/GenBank/DDBJ databases">
        <title>30 novel species of actinomycetes from the DSMZ collection.</title>
        <authorList>
            <person name="Nouioui I."/>
        </authorList>
    </citation>
    <scope>NUCLEOTIDE SEQUENCE</scope>
    <source>
        <strain evidence="10">DSM 41014</strain>
    </source>
</reference>
<evidence type="ECO:0000313" key="11">
    <source>
        <dbReference type="Proteomes" id="UP001180489"/>
    </source>
</evidence>
<dbReference type="EMBL" id="JAVRFF010000001">
    <property type="protein sequence ID" value="MDT0470582.1"/>
    <property type="molecule type" value="Genomic_DNA"/>
</dbReference>